<dbReference type="Gene3D" id="3.10.10.10">
    <property type="entry name" value="HIV Type 1 Reverse Transcriptase, subunit A, domain 1"/>
    <property type="match status" value="1"/>
</dbReference>
<dbReference type="GO" id="GO:0003964">
    <property type="term" value="F:RNA-directed DNA polymerase activity"/>
    <property type="evidence" value="ECO:0007669"/>
    <property type="project" value="UniProtKB-KW"/>
</dbReference>
<keyword evidence="7" id="KW-0695">RNA-directed DNA polymerase</keyword>
<keyword evidence="6" id="KW-0378">Hydrolase</keyword>
<feature type="non-terminal residue" evidence="9">
    <location>
        <position position="165"/>
    </location>
</feature>
<proteinExistence type="predicted"/>
<evidence type="ECO:0000259" key="8">
    <source>
        <dbReference type="PROSITE" id="PS50878"/>
    </source>
</evidence>
<evidence type="ECO:0000256" key="1">
    <source>
        <dbReference type="ARBA" id="ARBA00022670"/>
    </source>
</evidence>
<organism evidence="9">
    <name type="scientific">Anoplophora glabripennis</name>
    <name type="common">Asian longhorn beetle</name>
    <name type="synonym">Anoplophora nobilis</name>
    <dbReference type="NCBI Taxonomy" id="217634"/>
    <lineage>
        <taxon>Eukaryota</taxon>
        <taxon>Metazoa</taxon>
        <taxon>Ecdysozoa</taxon>
        <taxon>Arthropoda</taxon>
        <taxon>Hexapoda</taxon>
        <taxon>Insecta</taxon>
        <taxon>Pterygota</taxon>
        <taxon>Neoptera</taxon>
        <taxon>Endopterygota</taxon>
        <taxon>Coleoptera</taxon>
        <taxon>Polyphaga</taxon>
        <taxon>Cucujiformia</taxon>
        <taxon>Chrysomeloidea</taxon>
        <taxon>Cerambycidae</taxon>
        <taxon>Lamiinae</taxon>
        <taxon>Lamiini</taxon>
        <taxon>Anoplophora</taxon>
    </lineage>
</organism>
<dbReference type="PANTHER" id="PTHR33064:SF37">
    <property type="entry name" value="RIBONUCLEASE H"/>
    <property type="match status" value="1"/>
</dbReference>
<evidence type="ECO:0000256" key="6">
    <source>
        <dbReference type="ARBA" id="ARBA00022801"/>
    </source>
</evidence>
<evidence type="ECO:0000256" key="4">
    <source>
        <dbReference type="ARBA" id="ARBA00022722"/>
    </source>
</evidence>
<dbReference type="FunFam" id="3.10.10.10:FF:000007">
    <property type="entry name" value="Retrovirus-related Pol polyprotein from transposon 17.6-like Protein"/>
    <property type="match status" value="1"/>
</dbReference>
<dbReference type="Pfam" id="PF00078">
    <property type="entry name" value="RVT_1"/>
    <property type="match status" value="1"/>
</dbReference>
<dbReference type="GO" id="GO:0004519">
    <property type="term" value="F:endonuclease activity"/>
    <property type="evidence" value="ECO:0007669"/>
    <property type="project" value="UniProtKB-KW"/>
</dbReference>
<protein>
    <submittedName>
        <fullName evidence="9">Transposon Ty3-I Gag-Pol polyprotein</fullName>
    </submittedName>
</protein>
<keyword evidence="2" id="KW-0808">Transferase</keyword>
<feature type="domain" description="Reverse transcriptase" evidence="8">
    <location>
        <begin position="1"/>
        <end position="112"/>
    </location>
</feature>
<evidence type="ECO:0000313" key="9">
    <source>
        <dbReference type="EMBL" id="JAB64830.1"/>
    </source>
</evidence>
<dbReference type="InterPro" id="IPR043502">
    <property type="entry name" value="DNA/RNA_pol_sf"/>
</dbReference>
<evidence type="ECO:0000256" key="5">
    <source>
        <dbReference type="ARBA" id="ARBA00022759"/>
    </source>
</evidence>
<dbReference type="Gene3D" id="3.30.70.270">
    <property type="match status" value="2"/>
</dbReference>
<dbReference type="GO" id="GO:0006508">
    <property type="term" value="P:proteolysis"/>
    <property type="evidence" value="ECO:0007669"/>
    <property type="project" value="UniProtKB-KW"/>
</dbReference>
<dbReference type="PANTHER" id="PTHR33064">
    <property type="entry name" value="POL PROTEIN"/>
    <property type="match status" value="1"/>
</dbReference>
<dbReference type="SUPFAM" id="SSF56672">
    <property type="entry name" value="DNA/RNA polymerases"/>
    <property type="match status" value="1"/>
</dbReference>
<dbReference type="PROSITE" id="PS50878">
    <property type="entry name" value="RT_POL"/>
    <property type="match status" value="1"/>
</dbReference>
<dbReference type="InterPro" id="IPR000477">
    <property type="entry name" value="RT_dom"/>
</dbReference>
<keyword evidence="3" id="KW-0548">Nucleotidyltransferase</keyword>
<dbReference type="CDD" id="cd01647">
    <property type="entry name" value="RT_LTR"/>
    <property type="match status" value="1"/>
</dbReference>
<evidence type="ECO:0000256" key="7">
    <source>
        <dbReference type="ARBA" id="ARBA00022918"/>
    </source>
</evidence>
<evidence type="ECO:0000256" key="3">
    <source>
        <dbReference type="ARBA" id="ARBA00022695"/>
    </source>
</evidence>
<keyword evidence="5" id="KW-0255">Endonuclease</keyword>
<dbReference type="InterPro" id="IPR043128">
    <property type="entry name" value="Rev_trsase/Diguanyl_cyclase"/>
</dbReference>
<dbReference type="FunFam" id="3.30.70.270:FF:000003">
    <property type="entry name" value="Transposon Ty3-G Gag-Pol polyprotein"/>
    <property type="match status" value="1"/>
</dbReference>
<gene>
    <name evidence="9" type="primary">YI31B</name>
</gene>
<dbReference type="AlphaFoldDB" id="V5G468"/>
<reference evidence="9" key="1">
    <citation type="submission" date="2013-07" db="EMBL/GenBank/DDBJ databases">
        <title>Midgut Transcriptome Profiling of Anoplphora glabripennis, a Lignocellulose Degrading, Wood-Boring Cerambycid.</title>
        <authorList>
            <person name="Scully E.D."/>
            <person name="Hoover K."/>
            <person name="Carlson J.E."/>
            <person name="Tien M."/>
            <person name="Geib S.M."/>
        </authorList>
    </citation>
    <scope>NUCLEOTIDE SEQUENCE</scope>
</reference>
<dbReference type="GO" id="GO:0008233">
    <property type="term" value="F:peptidase activity"/>
    <property type="evidence" value="ECO:0007669"/>
    <property type="project" value="UniProtKB-KW"/>
</dbReference>
<accession>V5G468</accession>
<keyword evidence="1" id="KW-0645">Protease</keyword>
<keyword evidence="4" id="KW-0540">Nuclease</keyword>
<dbReference type="InterPro" id="IPR051320">
    <property type="entry name" value="Viral_Replic_Matur_Polypro"/>
</dbReference>
<name>V5G468_ANOGL</name>
<evidence type="ECO:0000256" key="2">
    <source>
        <dbReference type="ARBA" id="ARBA00022679"/>
    </source>
</evidence>
<sequence>GYWQVPMDEDSKSYTAFSTPDGALYQFVVMPFGLKGAPATFQRLMTHEVLSGLLHDCVKVYLDDILVYSRDIQEHTKHLGLVFERLRLHQLRISPDKCKFATRSLDYLGHRIDEDVIVPQQKHIHGINHFPEPKTKRQLQSFLGTINWIREYLPDVAKLTQPLVK</sequence>
<dbReference type="EMBL" id="GALX01003636">
    <property type="protein sequence ID" value="JAB64830.1"/>
    <property type="molecule type" value="Transcribed_RNA"/>
</dbReference>
<feature type="non-terminal residue" evidence="9">
    <location>
        <position position="1"/>
    </location>
</feature>